<evidence type="ECO:0000313" key="6">
    <source>
        <dbReference type="EMBL" id="SEL47430.1"/>
    </source>
</evidence>
<evidence type="ECO:0000256" key="1">
    <source>
        <dbReference type="ARBA" id="ARBA00001974"/>
    </source>
</evidence>
<dbReference type="PANTHER" id="PTHR43004">
    <property type="entry name" value="TRK SYSTEM POTASSIUM UPTAKE PROTEIN"/>
    <property type="match status" value="1"/>
</dbReference>
<gene>
    <name evidence="5" type="primary">mhpA</name>
    <name evidence="5" type="ORF">APU01nite_05050</name>
    <name evidence="6" type="ORF">SAMN04488100_1025</name>
</gene>
<dbReference type="SUPFAM" id="SSF51905">
    <property type="entry name" value="FAD/NAD(P)-binding domain"/>
    <property type="match status" value="1"/>
</dbReference>
<evidence type="ECO:0000256" key="3">
    <source>
        <dbReference type="ARBA" id="ARBA00022827"/>
    </source>
</evidence>
<dbReference type="Gene3D" id="3.40.30.120">
    <property type="match status" value="1"/>
</dbReference>
<organism evidence="6 7">
    <name type="scientific">Alkalibacterium putridalgicola</name>
    <dbReference type="NCBI Taxonomy" id="426703"/>
    <lineage>
        <taxon>Bacteria</taxon>
        <taxon>Bacillati</taxon>
        <taxon>Bacillota</taxon>
        <taxon>Bacilli</taxon>
        <taxon>Lactobacillales</taxon>
        <taxon>Carnobacteriaceae</taxon>
        <taxon>Alkalibacterium</taxon>
    </lineage>
</organism>
<dbReference type="EMBL" id="FOBL01000002">
    <property type="protein sequence ID" value="SEL47430.1"/>
    <property type="molecule type" value="Genomic_DNA"/>
</dbReference>
<dbReference type="InterPro" id="IPR002938">
    <property type="entry name" value="FAD-bd"/>
</dbReference>
<dbReference type="Pfam" id="PF01494">
    <property type="entry name" value="FAD_binding_3"/>
    <property type="match status" value="1"/>
</dbReference>
<sequence>MTKTPVLITGAGPTGLVLALELAYHNVPFKIIDKAKGPGETSRAMLVVPNVLESYQKYGLDQTVTQQGVIPAFVHFYSNNTRIASLPLGIMGKGQSLYSYLVTFPQDEHEQVLLDKLNEFGIKVEWESELVGLKQVGEHSEVTIRENDAYQTETFDYVVGCDGASSQVRKQSGIDFEGETYEQVFYVLDAEVDGKIVEDDAGSFSFIKDYFALFFPLRNRETTRIIGMFPPDLSREGDLSYESLKPRLEAAFHIRILEMNWFSDYKIHARTANHFRKDNLFLAGDAAHIHSPIGGQGMNLGIGDAVNLGWKLAEVVNRKGPVELLDTYEEERKEIARFVVATTDRLFSLVVGDKTRSLMTRQLLIPVVARLADAFGPIQNRVYTLLSQLYIGYENSSLSQGERSEISPGQRLPYVDSEPFEFIRESGWQLHTFQPLDPELKGFCDRQGIKWVMRKWTNQTRDKGYKKDQRLLVRPDGYIGWAGREGHQEELYTYIRKWLTE</sequence>
<dbReference type="RefSeq" id="WP_091486182.1">
    <property type="nucleotide sequence ID" value="NZ_BJUX01000003.1"/>
</dbReference>
<feature type="domain" description="FAD-binding" evidence="4">
    <location>
        <begin position="3"/>
        <end position="341"/>
    </location>
</feature>
<accession>A0A1H7QH51</accession>
<evidence type="ECO:0000256" key="2">
    <source>
        <dbReference type="ARBA" id="ARBA00022630"/>
    </source>
</evidence>
<dbReference type="PANTHER" id="PTHR43004:SF19">
    <property type="entry name" value="BINDING MONOOXYGENASE, PUTATIVE (JCVI)-RELATED"/>
    <property type="match status" value="1"/>
</dbReference>
<reference evidence="6 7" key="1">
    <citation type="submission" date="2016-10" db="EMBL/GenBank/DDBJ databases">
        <authorList>
            <person name="de Groot N.N."/>
        </authorList>
    </citation>
    <scope>NUCLEOTIDE SEQUENCE [LARGE SCALE GENOMIC DNA]</scope>
    <source>
        <strain evidence="6 7">DSM 19182</strain>
    </source>
</reference>
<dbReference type="Gene3D" id="3.30.70.2450">
    <property type="match status" value="1"/>
</dbReference>
<evidence type="ECO:0000313" key="5">
    <source>
        <dbReference type="EMBL" id="GEK88466.1"/>
    </source>
</evidence>
<dbReference type="GO" id="GO:0016709">
    <property type="term" value="F:oxidoreductase activity, acting on paired donors, with incorporation or reduction of molecular oxygen, NAD(P)H as one donor, and incorporation of one atom of oxygen"/>
    <property type="evidence" value="ECO:0007669"/>
    <property type="project" value="UniProtKB-ARBA"/>
</dbReference>
<evidence type="ECO:0000259" key="4">
    <source>
        <dbReference type="Pfam" id="PF01494"/>
    </source>
</evidence>
<dbReference type="InterPro" id="IPR050641">
    <property type="entry name" value="RIFMO-like"/>
</dbReference>
<keyword evidence="3" id="KW-0274">FAD</keyword>
<dbReference type="STRING" id="426703.SAMN04488100_1025"/>
<evidence type="ECO:0000313" key="7">
    <source>
        <dbReference type="Proteomes" id="UP000198548"/>
    </source>
</evidence>
<reference evidence="5 8" key="2">
    <citation type="submission" date="2019-07" db="EMBL/GenBank/DDBJ databases">
        <title>Whole genome shotgun sequence of Alkalibacterium putridalgicola NBRC 103243.</title>
        <authorList>
            <person name="Hosoyama A."/>
            <person name="Uohara A."/>
            <person name="Ohji S."/>
            <person name="Ichikawa N."/>
        </authorList>
    </citation>
    <scope>NUCLEOTIDE SEQUENCE [LARGE SCALE GENOMIC DNA]</scope>
    <source>
        <strain evidence="5 8">NBRC 103243</strain>
    </source>
</reference>
<dbReference type="PRINTS" id="PR00420">
    <property type="entry name" value="RNGMNOXGNASE"/>
</dbReference>
<proteinExistence type="predicted"/>
<keyword evidence="2" id="KW-0285">Flavoprotein</keyword>
<dbReference type="Proteomes" id="UP000321425">
    <property type="component" value="Unassembled WGS sequence"/>
</dbReference>
<evidence type="ECO:0000313" key="8">
    <source>
        <dbReference type="Proteomes" id="UP000321425"/>
    </source>
</evidence>
<dbReference type="Proteomes" id="UP000198548">
    <property type="component" value="Unassembled WGS sequence"/>
</dbReference>
<keyword evidence="8" id="KW-1185">Reference proteome</keyword>
<dbReference type="GO" id="GO:0071949">
    <property type="term" value="F:FAD binding"/>
    <property type="evidence" value="ECO:0007669"/>
    <property type="project" value="InterPro"/>
</dbReference>
<name>A0A1H7QH51_9LACT</name>
<dbReference type="AlphaFoldDB" id="A0A1H7QH51"/>
<dbReference type="OrthoDB" id="9766816at2"/>
<dbReference type="InterPro" id="IPR036188">
    <property type="entry name" value="FAD/NAD-bd_sf"/>
</dbReference>
<comment type="cofactor">
    <cofactor evidence="1">
        <name>FAD</name>
        <dbReference type="ChEBI" id="CHEBI:57692"/>
    </cofactor>
</comment>
<dbReference type="Gene3D" id="3.50.50.60">
    <property type="entry name" value="FAD/NAD(P)-binding domain"/>
    <property type="match status" value="1"/>
</dbReference>
<dbReference type="Pfam" id="PF21274">
    <property type="entry name" value="Rng_hyd_C"/>
    <property type="match status" value="1"/>
</dbReference>
<dbReference type="EMBL" id="BJUX01000003">
    <property type="protein sequence ID" value="GEK88466.1"/>
    <property type="molecule type" value="Genomic_DNA"/>
</dbReference>
<protein>
    <submittedName>
        <fullName evidence="6">2-polyprenyl-6-methoxyphenol hydroxylase</fullName>
    </submittedName>
    <submittedName>
        <fullName evidence="5">3-(3-hydroxyphenyl)propionate hydroxylase</fullName>
    </submittedName>
</protein>